<sequence length="239" mass="27477">MGALQSRTRVSPAIEINRRNQIAQMHSKLVHKIVHRWVKKCNESYEDLYQIGFVGLLKAVERFKPELGNAFSSFAVPYIQGEIQHYLRDNASPLKIPRSFVEKLGKIRRLRKQFIANGRQVQEAEVAAKLGISATEWESLKLTISQRLTISWDELSYEPKVEDFETIAQEELTHRLYEAISKLNPKHRLVIRECYLLNKKVTEIAKLLKISTKETEALIQEAIFVLNSSLTAFYGSSCS</sequence>
<dbReference type="Gene3D" id="1.10.1740.10">
    <property type="match status" value="1"/>
</dbReference>
<dbReference type="SUPFAM" id="SSF88946">
    <property type="entry name" value="Sigma2 domain of RNA polymerase sigma factors"/>
    <property type="match status" value="1"/>
</dbReference>
<dbReference type="RefSeq" id="WP_282453094.1">
    <property type="nucleotide sequence ID" value="NZ_QMEC01000248.1"/>
</dbReference>
<dbReference type="PANTHER" id="PTHR30385:SF4">
    <property type="entry name" value="RNA POLYMERASE SIGMA-E FACTOR"/>
    <property type="match status" value="1"/>
</dbReference>
<dbReference type="Proteomes" id="UP000762253">
    <property type="component" value="Unassembled WGS sequence"/>
</dbReference>
<keyword evidence="2" id="KW-0731">Sigma factor</keyword>
<feature type="domain" description="RNA polymerase sigma-70 region 2" evidence="5">
    <location>
        <begin position="24"/>
        <end position="91"/>
    </location>
</feature>
<comment type="caution">
    <text evidence="6">The sequence shown here is derived from an EMBL/GenBank/DDBJ whole genome shotgun (WGS) entry which is preliminary data.</text>
</comment>
<dbReference type="EMBL" id="QMEC01000248">
    <property type="protein sequence ID" value="NMF67264.1"/>
    <property type="molecule type" value="Genomic_DNA"/>
</dbReference>
<keyword evidence="1" id="KW-0805">Transcription regulation</keyword>
<dbReference type="InterPro" id="IPR013324">
    <property type="entry name" value="RNA_pol_sigma_r3/r4-like"/>
</dbReference>
<evidence type="ECO:0000256" key="1">
    <source>
        <dbReference type="ARBA" id="ARBA00023015"/>
    </source>
</evidence>
<dbReference type="Pfam" id="PF04542">
    <property type="entry name" value="Sigma70_r2"/>
    <property type="match status" value="1"/>
</dbReference>
<dbReference type="PANTHER" id="PTHR30385">
    <property type="entry name" value="SIGMA FACTOR F FLAGELLAR"/>
    <property type="match status" value="1"/>
</dbReference>
<dbReference type="Gene3D" id="1.20.140.160">
    <property type="match status" value="1"/>
</dbReference>
<keyword evidence="7" id="KW-1185">Reference proteome</keyword>
<evidence type="ECO:0000313" key="7">
    <source>
        <dbReference type="Proteomes" id="UP000762253"/>
    </source>
</evidence>
<evidence type="ECO:0000256" key="3">
    <source>
        <dbReference type="ARBA" id="ARBA00023125"/>
    </source>
</evidence>
<dbReference type="InterPro" id="IPR007627">
    <property type="entry name" value="RNA_pol_sigma70_r2"/>
</dbReference>
<keyword evidence="4" id="KW-0804">Transcription</keyword>
<dbReference type="NCBIfam" id="TIGR02937">
    <property type="entry name" value="sigma70-ECF"/>
    <property type="match status" value="1"/>
</dbReference>
<evidence type="ECO:0000313" key="6">
    <source>
        <dbReference type="EMBL" id="NMF67264.1"/>
    </source>
</evidence>
<name>A0ABX1MF34_9CYAN</name>
<evidence type="ECO:0000256" key="4">
    <source>
        <dbReference type="ARBA" id="ARBA00023163"/>
    </source>
</evidence>
<accession>A0ABX1MF34</accession>
<evidence type="ECO:0000256" key="2">
    <source>
        <dbReference type="ARBA" id="ARBA00023082"/>
    </source>
</evidence>
<dbReference type="InterPro" id="IPR013325">
    <property type="entry name" value="RNA_pol_sigma_r2"/>
</dbReference>
<dbReference type="InterPro" id="IPR014284">
    <property type="entry name" value="RNA_pol_sigma-70_dom"/>
</dbReference>
<proteinExistence type="predicted"/>
<gene>
    <name evidence="6" type="ORF">DP115_32820</name>
</gene>
<organism evidence="6 7">
    <name type="scientific">Brasilonema octagenarum UFV-OR1</name>
    <dbReference type="NCBI Taxonomy" id="417115"/>
    <lineage>
        <taxon>Bacteria</taxon>
        <taxon>Bacillati</taxon>
        <taxon>Cyanobacteriota</taxon>
        <taxon>Cyanophyceae</taxon>
        <taxon>Nostocales</taxon>
        <taxon>Scytonemataceae</taxon>
        <taxon>Brasilonema</taxon>
        <taxon>Octagenarum group</taxon>
    </lineage>
</organism>
<dbReference type="SUPFAM" id="SSF88659">
    <property type="entry name" value="Sigma3 and sigma4 domains of RNA polymerase sigma factors"/>
    <property type="match status" value="2"/>
</dbReference>
<reference evidence="6 7" key="1">
    <citation type="submission" date="2018-06" db="EMBL/GenBank/DDBJ databases">
        <title>Comparative genomics of Brasilonema spp. strains.</title>
        <authorList>
            <person name="Alvarenga D.O."/>
            <person name="Fiore M.F."/>
            <person name="Varani A.M."/>
        </authorList>
    </citation>
    <scope>NUCLEOTIDE SEQUENCE [LARGE SCALE GENOMIC DNA]</scope>
    <source>
        <strain evidence="6 7">UFV-OR1</strain>
    </source>
</reference>
<evidence type="ECO:0000259" key="5">
    <source>
        <dbReference type="Pfam" id="PF04542"/>
    </source>
</evidence>
<keyword evidence="3" id="KW-0238">DNA-binding</keyword>
<protein>
    <submittedName>
        <fullName evidence="6">RNA polymerase sigma factor SigF</fullName>
    </submittedName>
</protein>